<proteinExistence type="predicted"/>
<dbReference type="SUPFAM" id="SSF56672">
    <property type="entry name" value="DNA/RNA polymerases"/>
    <property type="match status" value="1"/>
</dbReference>
<protein>
    <submittedName>
        <fullName evidence="1">Uncharacterized protein</fullName>
    </submittedName>
</protein>
<evidence type="ECO:0000313" key="2">
    <source>
        <dbReference type="Proteomes" id="UP000438429"/>
    </source>
</evidence>
<reference evidence="1 2" key="1">
    <citation type="submission" date="2019-06" db="EMBL/GenBank/DDBJ databases">
        <title>Draft genomes of female and male turbot (Scophthalmus maximus).</title>
        <authorList>
            <person name="Xu H."/>
            <person name="Xu X.-W."/>
            <person name="Shao C."/>
            <person name="Chen S."/>
        </authorList>
    </citation>
    <scope>NUCLEOTIDE SEQUENCE [LARGE SCALE GENOMIC DNA]</scope>
    <source>
        <strain evidence="1">Ysfricsl-2016a</strain>
        <tissue evidence="1">Blood</tissue>
    </source>
</reference>
<dbReference type="Gene3D" id="3.90.1600.10">
    <property type="entry name" value="Palm domain of DNA polymerase"/>
    <property type="match status" value="1"/>
</dbReference>
<dbReference type="PANTHER" id="PTHR33568:SF3">
    <property type="entry name" value="DNA-DIRECTED DNA POLYMERASE"/>
    <property type="match status" value="1"/>
</dbReference>
<name>A0A6A4RJU3_SCOMX</name>
<dbReference type="InterPro" id="IPR043502">
    <property type="entry name" value="DNA/RNA_pol_sf"/>
</dbReference>
<dbReference type="PANTHER" id="PTHR33568">
    <property type="entry name" value="DNA POLYMERASE"/>
    <property type="match status" value="1"/>
</dbReference>
<dbReference type="AlphaFoldDB" id="A0A6A4RJU3"/>
<accession>A0A6A4RJU3</accession>
<comment type="caution">
    <text evidence="1">The sequence shown here is derived from an EMBL/GenBank/DDBJ whole genome shotgun (WGS) entry which is preliminary data.</text>
</comment>
<sequence>MFSEKYNVKYFAFINDETALIQWSHGIRYISPPNKTDNVFMAAFTTAYGRLILYSYLQQLQDRVLYFDTDSLIYVSKEGESQLKLCIYLGDLTDELNWDSIVEFAAAGPKSYATKQKTIGFQCV</sequence>
<dbReference type="EMBL" id="VEVO01000072">
    <property type="protein sequence ID" value="KAF0022153.1"/>
    <property type="molecule type" value="Genomic_DNA"/>
</dbReference>
<dbReference type="InterPro" id="IPR023211">
    <property type="entry name" value="DNA_pol_palm_dom_sf"/>
</dbReference>
<evidence type="ECO:0000313" key="1">
    <source>
        <dbReference type="EMBL" id="KAF0022153.1"/>
    </source>
</evidence>
<gene>
    <name evidence="1" type="ORF">F2P81_025593</name>
</gene>
<organism evidence="1 2">
    <name type="scientific">Scophthalmus maximus</name>
    <name type="common">Turbot</name>
    <name type="synonym">Psetta maxima</name>
    <dbReference type="NCBI Taxonomy" id="52904"/>
    <lineage>
        <taxon>Eukaryota</taxon>
        <taxon>Metazoa</taxon>
        <taxon>Chordata</taxon>
        <taxon>Craniata</taxon>
        <taxon>Vertebrata</taxon>
        <taxon>Euteleostomi</taxon>
        <taxon>Actinopterygii</taxon>
        <taxon>Neopterygii</taxon>
        <taxon>Teleostei</taxon>
        <taxon>Neoteleostei</taxon>
        <taxon>Acanthomorphata</taxon>
        <taxon>Carangaria</taxon>
        <taxon>Pleuronectiformes</taxon>
        <taxon>Pleuronectoidei</taxon>
        <taxon>Scophthalmidae</taxon>
        <taxon>Scophthalmus</taxon>
    </lineage>
</organism>
<dbReference type="Proteomes" id="UP000438429">
    <property type="component" value="Unassembled WGS sequence"/>
</dbReference>